<evidence type="ECO:0000313" key="2">
    <source>
        <dbReference type="EMBL" id="HDS63979.1"/>
    </source>
</evidence>
<dbReference type="EMBL" id="DSBY01000314">
    <property type="protein sequence ID" value="HDS63979.1"/>
    <property type="molecule type" value="Genomic_DNA"/>
</dbReference>
<protein>
    <submittedName>
        <fullName evidence="2">AI-2E family transporter</fullName>
    </submittedName>
</protein>
<dbReference type="Proteomes" id="UP000885648">
    <property type="component" value="Unassembled WGS sequence"/>
</dbReference>
<keyword evidence="1" id="KW-0472">Membrane</keyword>
<reference evidence="2" key="1">
    <citation type="journal article" date="2020" name="mSystems">
        <title>Genome- and Community-Level Interaction Insights into Carbon Utilization and Element Cycling Functions of Hydrothermarchaeota in Hydrothermal Sediment.</title>
        <authorList>
            <person name="Zhou Z."/>
            <person name="Liu Y."/>
            <person name="Xu W."/>
            <person name="Pan J."/>
            <person name="Luo Z.H."/>
            <person name="Li M."/>
        </authorList>
    </citation>
    <scope>NUCLEOTIDE SEQUENCE</scope>
    <source>
        <strain evidence="2">SpSt-1183</strain>
    </source>
</reference>
<keyword evidence="1" id="KW-0812">Transmembrane</keyword>
<gene>
    <name evidence="2" type="ORF">ENN52_07660</name>
</gene>
<comment type="caution">
    <text evidence="2">The sequence shown here is derived from an EMBL/GenBank/DDBJ whole genome shotgun (WGS) entry which is preliminary data.</text>
</comment>
<name>A0A831PPI5_9EURY</name>
<dbReference type="AlphaFoldDB" id="A0A831PPI5"/>
<feature type="non-terminal residue" evidence="2">
    <location>
        <position position="77"/>
    </location>
</feature>
<feature type="transmembrane region" description="Helical" evidence="1">
    <location>
        <begin position="12"/>
        <end position="30"/>
    </location>
</feature>
<accession>A0A831PPI5</accession>
<proteinExistence type="predicted"/>
<sequence length="77" mass="8340">MSRLSEMRETRNYLLAAAIFLILIIGMQITAYIVNLLVISLILTILTLPAMDLLRKKGIPDGIAVGMITAVSGIAIL</sequence>
<organism evidence="2">
    <name type="scientific">Methanofollis liminatans</name>
    <dbReference type="NCBI Taxonomy" id="2201"/>
    <lineage>
        <taxon>Archaea</taxon>
        <taxon>Methanobacteriati</taxon>
        <taxon>Methanobacteriota</taxon>
        <taxon>Stenosarchaea group</taxon>
        <taxon>Methanomicrobia</taxon>
        <taxon>Methanomicrobiales</taxon>
        <taxon>Methanomicrobiaceae</taxon>
        <taxon>Methanofollis</taxon>
    </lineage>
</organism>
<keyword evidence="1" id="KW-1133">Transmembrane helix</keyword>
<evidence type="ECO:0000256" key="1">
    <source>
        <dbReference type="SAM" id="Phobius"/>
    </source>
</evidence>